<dbReference type="InterPro" id="IPR052711">
    <property type="entry name" value="Zinc_ADH-like"/>
</dbReference>
<evidence type="ECO:0000259" key="1">
    <source>
        <dbReference type="SMART" id="SM00829"/>
    </source>
</evidence>
<sequence length="361" mass="38676">MDLPTKVKALVLRKGDANAKPVFHDAVLDSVPLRKPSADEIVVKVSAVAFNHRDLWIRRGLYPGIQFDTILGSDAVGTVVASGKGQEDELLNKRCFLVPMRGWESDPYGPETRFGILGGCNFPSLGTFAEFITVSREQVIIAPSHLSDVNAAAWPLAGVTAWRAVKVNANIQKGDTVLITGIGGGVALVAMQLCLALGARVYVTSGSEEKIKRAMQFGASGGVNYHEDKWGSALGKVLGEKRFDAVIDSAGGDVFGQIGRILKPGGVVVCYGMTSSPSIPFTMREVLKGHKLIGSTMGSHKDLIEATEFLADHKIDPLVSEVLEGLENINKGFEVMEKGSQFGKIVVKFKSVSNTIARPNL</sequence>
<dbReference type="PANTHER" id="PTHR45033">
    <property type="match status" value="1"/>
</dbReference>
<dbReference type="PANTHER" id="PTHR45033:SF3">
    <property type="entry name" value="DEHYDROGENASE, PUTATIVE (AFU_ORTHOLOGUE AFUA_2G13270)-RELATED"/>
    <property type="match status" value="1"/>
</dbReference>
<dbReference type="Gene3D" id="3.40.50.720">
    <property type="entry name" value="NAD(P)-binding Rossmann-like Domain"/>
    <property type="match status" value="1"/>
</dbReference>
<reference evidence="2 3" key="1">
    <citation type="submission" date="2015-04" db="EMBL/GenBank/DDBJ databases">
        <title>Complete genome sequence of Schizopora paradoxa KUC8140, a cosmopolitan wood degrader in East Asia.</title>
        <authorList>
            <consortium name="DOE Joint Genome Institute"/>
            <person name="Min B."/>
            <person name="Park H."/>
            <person name="Jang Y."/>
            <person name="Kim J.-J."/>
            <person name="Kim K.H."/>
            <person name="Pangilinan J."/>
            <person name="Lipzen A."/>
            <person name="Riley R."/>
            <person name="Grigoriev I.V."/>
            <person name="Spatafora J.W."/>
            <person name="Choi I.-G."/>
        </authorList>
    </citation>
    <scope>NUCLEOTIDE SEQUENCE [LARGE SCALE GENOMIC DNA]</scope>
    <source>
        <strain evidence="2 3">KUC8140</strain>
    </source>
</reference>
<dbReference type="STRING" id="27342.A0A0H2RRG0"/>
<dbReference type="Gene3D" id="3.90.180.10">
    <property type="entry name" value="Medium-chain alcohol dehydrogenases, catalytic domain"/>
    <property type="match status" value="1"/>
</dbReference>
<dbReference type="Proteomes" id="UP000053477">
    <property type="component" value="Unassembled WGS sequence"/>
</dbReference>
<dbReference type="Pfam" id="PF08240">
    <property type="entry name" value="ADH_N"/>
    <property type="match status" value="1"/>
</dbReference>
<accession>A0A0H2RRG0</accession>
<dbReference type="GO" id="GO:0016491">
    <property type="term" value="F:oxidoreductase activity"/>
    <property type="evidence" value="ECO:0007669"/>
    <property type="project" value="InterPro"/>
</dbReference>
<proteinExistence type="predicted"/>
<feature type="domain" description="Enoyl reductase (ER)" evidence="1">
    <location>
        <begin position="21"/>
        <end position="347"/>
    </location>
</feature>
<dbReference type="InterPro" id="IPR013154">
    <property type="entry name" value="ADH-like_N"/>
</dbReference>
<dbReference type="InterPro" id="IPR036291">
    <property type="entry name" value="NAD(P)-bd_dom_sf"/>
</dbReference>
<dbReference type="InterPro" id="IPR011032">
    <property type="entry name" value="GroES-like_sf"/>
</dbReference>
<dbReference type="EMBL" id="KQ085947">
    <property type="protein sequence ID" value="KLO14192.1"/>
    <property type="molecule type" value="Genomic_DNA"/>
</dbReference>
<dbReference type="SUPFAM" id="SSF50129">
    <property type="entry name" value="GroES-like"/>
    <property type="match status" value="1"/>
</dbReference>
<dbReference type="SMART" id="SM00829">
    <property type="entry name" value="PKS_ER"/>
    <property type="match status" value="1"/>
</dbReference>
<organism evidence="2 3">
    <name type="scientific">Schizopora paradoxa</name>
    <dbReference type="NCBI Taxonomy" id="27342"/>
    <lineage>
        <taxon>Eukaryota</taxon>
        <taxon>Fungi</taxon>
        <taxon>Dikarya</taxon>
        <taxon>Basidiomycota</taxon>
        <taxon>Agaricomycotina</taxon>
        <taxon>Agaricomycetes</taxon>
        <taxon>Hymenochaetales</taxon>
        <taxon>Schizoporaceae</taxon>
        <taxon>Schizopora</taxon>
    </lineage>
</organism>
<dbReference type="AlphaFoldDB" id="A0A0H2RRG0"/>
<dbReference type="Pfam" id="PF00107">
    <property type="entry name" value="ADH_zinc_N"/>
    <property type="match status" value="1"/>
</dbReference>
<dbReference type="SUPFAM" id="SSF51735">
    <property type="entry name" value="NAD(P)-binding Rossmann-fold domains"/>
    <property type="match status" value="1"/>
</dbReference>
<dbReference type="OrthoDB" id="1706066at2759"/>
<protein>
    <submittedName>
        <fullName evidence="2">NAD(P)-binding protein</fullName>
    </submittedName>
</protein>
<dbReference type="InParanoid" id="A0A0H2RRG0"/>
<keyword evidence="3" id="KW-1185">Reference proteome</keyword>
<evidence type="ECO:0000313" key="2">
    <source>
        <dbReference type="EMBL" id="KLO14192.1"/>
    </source>
</evidence>
<gene>
    <name evidence="2" type="ORF">SCHPADRAFT_939740</name>
</gene>
<name>A0A0H2RRG0_9AGAM</name>
<dbReference type="InterPro" id="IPR020843">
    <property type="entry name" value="ER"/>
</dbReference>
<evidence type="ECO:0000313" key="3">
    <source>
        <dbReference type="Proteomes" id="UP000053477"/>
    </source>
</evidence>
<dbReference type="InterPro" id="IPR013149">
    <property type="entry name" value="ADH-like_C"/>
</dbReference>